<name>X1BXJ8_9ZZZZ</name>
<proteinExistence type="predicted"/>
<evidence type="ECO:0000313" key="1">
    <source>
        <dbReference type="EMBL" id="GAH00501.1"/>
    </source>
</evidence>
<dbReference type="EMBL" id="BART01020133">
    <property type="protein sequence ID" value="GAH00501.1"/>
    <property type="molecule type" value="Genomic_DNA"/>
</dbReference>
<reference evidence="1" key="1">
    <citation type="journal article" date="2014" name="Front. Microbiol.">
        <title>High frequency of phylogenetically diverse reductive dehalogenase-homologous genes in deep subseafloor sedimentary metagenomes.</title>
        <authorList>
            <person name="Kawai M."/>
            <person name="Futagami T."/>
            <person name="Toyoda A."/>
            <person name="Takaki Y."/>
            <person name="Nishi S."/>
            <person name="Hori S."/>
            <person name="Arai W."/>
            <person name="Tsubouchi T."/>
            <person name="Morono Y."/>
            <person name="Uchiyama I."/>
            <person name="Ito T."/>
            <person name="Fujiyama A."/>
            <person name="Inagaki F."/>
            <person name="Takami H."/>
        </authorList>
    </citation>
    <scope>NUCLEOTIDE SEQUENCE</scope>
    <source>
        <strain evidence="1">Expedition CK06-06</strain>
    </source>
</reference>
<accession>X1BXJ8</accession>
<organism evidence="1">
    <name type="scientific">marine sediment metagenome</name>
    <dbReference type="NCBI Taxonomy" id="412755"/>
    <lineage>
        <taxon>unclassified sequences</taxon>
        <taxon>metagenomes</taxon>
        <taxon>ecological metagenomes</taxon>
    </lineage>
</organism>
<dbReference type="AlphaFoldDB" id="X1BXJ8"/>
<comment type="caution">
    <text evidence="1">The sequence shown here is derived from an EMBL/GenBank/DDBJ whole genome shotgun (WGS) entry which is preliminary data.</text>
</comment>
<feature type="non-terminal residue" evidence="1">
    <location>
        <position position="1"/>
    </location>
</feature>
<gene>
    <name evidence="1" type="ORF">S01H4_37473</name>
</gene>
<sequence>NRSDLLDFYNKILGDFTFKFQFTNLEILEKAKEYGKTLIE</sequence>
<protein>
    <submittedName>
        <fullName evidence="1">Uncharacterized protein</fullName>
    </submittedName>
</protein>